<gene>
    <name evidence="1" type="ORF">SAMN05216180_0158</name>
</gene>
<dbReference type="InterPro" id="IPR027417">
    <property type="entry name" value="P-loop_NTPase"/>
</dbReference>
<name>A0A1H7YNR7_9FIRM</name>
<accession>A0A1H7YNR7</accession>
<evidence type="ECO:0000313" key="2">
    <source>
        <dbReference type="Proteomes" id="UP000199158"/>
    </source>
</evidence>
<dbReference type="GO" id="GO:0016301">
    <property type="term" value="F:kinase activity"/>
    <property type="evidence" value="ECO:0007669"/>
    <property type="project" value="UniProtKB-KW"/>
</dbReference>
<reference evidence="1 2" key="1">
    <citation type="submission" date="2016-10" db="EMBL/GenBank/DDBJ databases">
        <authorList>
            <person name="de Groot N.N."/>
        </authorList>
    </citation>
    <scope>NUCLEOTIDE SEQUENCE [LARGE SCALE GENOMIC DNA]</scope>
    <source>
        <strain evidence="1 2">CGMCC 1.5070</strain>
    </source>
</reference>
<dbReference type="RefSeq" id="WP_092750695.1">
    <property type="nucleotide sequence ID" value="NZ_FOCG01000001.1"/>
</dbReference>
<sequence>MKRNTIITISRQFGSGGRTIGKMLAERLNIPFYDKELISLAAKESGFDEDVFKNADESASSSLLYSLSLGMYSSAAGRADGLSGMTLNDRIYVFQSKVIRDIAAKGSCVIVGRCADYILADNPDAIHVFVHSDMRSRLKRVIERYNIPAEKAEQLVLKTDKRRATYHDYYASYKWGRAENYHLALNSDFIGLDNAAEVIAAFAEHRASKDS</sequence>
<keyword evidence="2" id="KW-1185">Reference proteome</keyword>
<dbReference type="Gene3D" id="3.40.50.300">
    <property type="entry name" value="P-loop containing nucleotide triphosphate hydrolases"/>
    <property type="match status" value="1"/>
</dbReference>
<dbReference type="STRING" id="474960.SAMN05216180_0158"/>
<dbReference type="EMBL" id="FOCG01000001">
    <property type="protein sequence ID" value="SEM47886.1"/>
    <property type="molecule type" value="Genomic_DNA"/>
</dbReference>
<dbReference type="SUPFAM" id="SSF52540">
    <property type="entry name" value="P-loop containing nucleoside triphosphate hydrolases"/>
    <property type="match status" value="1"/>
</dbReference>
<proteinExistence type="predicted"/>
<keyword evidence="1" id="KW-0808">Transferase</keyword>
<evidence type="ECO:0000313" key="1">
    <source>
        <dbReference type="EMBL" id="SEM47886.1"/>
    </source>
</evidence>
<organism evidence="1 2">
    <name type="scientific">Hydrogenoanaerobacterium saccharovorans</name>
    <dbReference type="NCBI Taxonomy" id="474960"/>
    <lineage>
        <taxon>Bacteria</taxon>
        <taxon>Bacillati</taxon>
        <taxon>Bacillota</taxon>
        <taxon>Clostridia</taxon>
        <taxon>Eubacteriales</taxon>
        <taxon>Oscillospiraceae</taxon>
        <taxon>Hydrogenoanaerobacterium</taxon>
    </lineage>
</organism>
<dbReference type="AlphaFoldDB" id="A0A1H7YNR7"/>
<dbReference type="Pfam" id="PF13189">
    <property type="entry name" value="Cytidylate_kin2"/>
    <property type="match status" value="1"/>
</dbReference>
<protein>
    <submittedName>
        <fullName evidence="1">Cytidylate kinase</fullName>
    </submittedName>
</protein>
<dbReference type="Proteomes" id="UP000199158">
    <property type="component" value="Unassembled WGS sequence"/>
</dbReference>
<keyword evidence="1" id="KW-0418">Kinase</keyword>
<dbReference type="OrthoDB" id="9781180at2"/>